<name>X1PUA7_9ZZZZ</name>
<reference evidence="1" key="1">
    <citation type="journal article" date="2014" name="Front. Microbiol.">
        <title>High frequency of phylogenetically diverse reductive dehalogenase-homologous genes in deep subseafloor sedimentary metagenomes.</title>
        <authorList>
            <person name="Kawai M."/>
            <person name="Futagami T."/>
            <person name="Toyoda A."/>
            <person name="Takaki Y."/>
            <person name="Nishi S."/>
            <person name="Hori S."/>
            <person name="Arai W."/>
            <person name="Tsubouchi T."/>
            <person name="Morono Y."/>
            <person name="Uchiyama I."/>
            <person name="Ito T."/>
            <person name="Fujiyama A."/>
            <person name="Inagaki F."/>
            <person name="Takami H."/>
        </authorList>
    </citation>
    <scope>NUCLEOTIDE SEQUENCE</scope>
    <source>
        <strain evidence="1">Expedition CK06-06</strain>
    </source>
</reference>
<dbReference type="EMBL" id="BARW01001428">
    <property type="protein sequence ID" value="GAI59812.1"/>
    <property type="molecule type" value="Genomic_DNA"/>
</dbReference>
<accession>X1PUA7</accession>
<organism evidence="1">
    <name type="scientific">marine sediment metagenome</name>
    <dbReference type="NCBI Taxonomy" id="412755"/>
    <lineage>
        <taxon>unclassified sequences</taxon>
        <taxon>metagenomes</taxon>
        <taxon>ecological metagenomes</taxon>
    </lineage>
</organism>
<protein>
    <submittedName>
        <fullName evidence="1">Uncharacterized protein</fullName>
    </submittedName>
</protein>
<gene>
    <name evidence="1" type="ORF">S12H4_04574</name>
</gene>
<evidence type="ECO:0000313" key="1">
    <source>
        <dbReference type="EMBL" id="GAI59812.1"/>
    </source>
</evidence>
<dbReference type="AlphaFoldDB" id="X1PUA7"/>
<proteinExistence type="predicted"/>
<sequence length="144" mass="17005">MTELIDHPRLATEVSRYPNYSQARAYLVNFLRHGRKAFYRTKHYAYYQHSPSLRVIVIRLVTGIFEVRAYPFDGFCFASLEEALKAEEFRAWLFAYDYRTHSLYYITGSQRESIELYRLIKLGIKTRGKLSSASQRYLSILAQV</sequence>
<comment type="caution">
    <text evidence="1">The sequence shown here is derived from an EMBL/GenBank/DDBJ whole genome shotgun (WGS) entry which is preliminary data.</text>
</comment>